<feature type="binding site" evidence="3">
    <location>
        <position position="180"/>
    </location>
    <ligand>
        <name>Zn(2+)</name>
        <dbReference type="ChEBI" id="CHEBI:29105"/>
        <label>1</label>
    </ligand>
</feature>
<dbReference type="GO" id="GO:0046872">
    <property type="term" value="F:metal ion binding"/>
    <property type="evidence" value="ECO:0007669"/>
    <property type="project" value="UniProtKB-KW"/>
</dbReference>
<evidence type="ECO:0000256" key="2">
    <source>
        <dbReference type="ARBA" id="ARBA00022801"/>
    </source>
</evidence>
<dbReference type="PANTHER" id="PTHR32494:SF5">
    <property type="entry name" value="ALLANTOATE AMIDOHYDROLASE"/>
    <property type="match status" value="1"/>
</dbReference>
<keyword evidence="7" id="KW-1185">Reference proteome</keyword>
<dbReference type="EMBL" id="LT796768">
    <property type="protein sequence ID" value="SKB08421.1"/>
    <property type="molecule type" value="Genomic_DNA"/>
</dbReference>
<dbReference type="NCBIfam" id="NF006770">
    <property type="entry name" value="PRK09290.1-4"/>
    <property type="match status" value="1"/>
</dbReference>
<dbReference type="InterPro" id="IPR002933">
    <property type="entry name" value="Peptidase_M20"/>
</dbReference>
<feature type="binding site" evidence="3">
    <location>
        <position position="81"/>
    </location>
    <ligand>
        <name>Zn(2+)</name>
        <dbReference type="ChEBI" id="CHEBI:29105"/>
        <label>2</label>
    </ligand>
</feature>
<dbReference type="InterPro" id="IPR036264">
    <property type="entry name" value="Bact_exopeptidase_dim_dom"/>
</dbReference>
<feature type="binding site" evidence="3">
    <location>
        <position position="81"/>
    </location>
    <ligand>
        <name>Zn(2+)</name>
        <dbReference type="ChEBI" id="CHEBI:29105"/>
        <label>1</label>
    </ligand>
</feature>
<evidence type="ECO:0000256" key="1">
    <source>
        <dbReference type="ARBA" id="ARBA00006153"/>
    </source>
</evidence>
<feature type="binding site" evidence="3">
    <location>
        <position position="363"/>
    </location>
    <ligand>
        <name>Zn(2+)</name>
        <dbReference type="ChEBI" id="CHEBI:29105"/>
        <label>2</label>
    </ligand>
</feature>
<dbReference type="Gene3D" id="3.40.630.10">
    <property type="entry name" value="Zn peptidases"/>
    <property type="match status" value="1"/>
</dbReference>
<organism evidence="6 7">
    <name type="scientific">Aeromicrobium choanae</name>
    <dbReference type="NCBI Taxonomy" id="1736691"/>
    <lineage>
        <taxon>Bacteria</taxon>
        <taxon>Bacillati</taxon>
        <taxon>Actinomycetota</taxon>
        <taxon>Actinomycetes</taxon>
        <taxon>Propionibacteriales</taxon>
        <taxon>Nocardioidaceae</taxon>
        <taxon>Aeromicrobium</taxon>
    </lineage>
</organism>
<evidence type="ECO:0000256" key="4">
    <source>
        <dbReference type="PIRSR" id="PIRSR001235-2"/>
    </source>
</evidence>
<feature type="domain" description="Peptidase M20 dimerisation" evidence="5">
    <location>
        <begin position="208"/>
        <end position="293"/>
    </location>
</feature>
<dbReference type="PIRSF" id="PIRSF001235">
    <property type="entry name" value="Amidase_carbamoylase"/>
    <property type="match status" value="1"/>
</dbReference>
<evidence type="ECO:0000256" key="3">
    <source>
        <dbReference type="PIRSR" id="PIRSR001235-1"/>
    </source>
</evidence>
<dbReference type="PANTHER" id="PTHR32494">
    <property type="entry name" value="ALLANTOATE DEIMINASE-RELATED"/>
    <property type="match status" value="1"/>
</dbReference>
<dbReference type="Pfam" id="PF01546">
    <property type="entry name" value="Peptidase_M20"/>
    <property type="match status" value="1"/>
</dbReference>
<reference evidence="7" key="1">
    <citation type="submission" date="2017-02" db="EMBL/GenBank/DDBJ databases">
        <authorList>
            <person name="Varghese N."/>
            <person name="Submissions S."/>
        </authorList>
    </citation>
    <scope>NUCLEOTIDE SEQUENCE [LARGE SCALE GENOMIC DNA]</scope>
    <source>
        <strain evidence="7">9H-4</strain>
    </source>
</reference>
<evidence type="ECO:0000313" key="6">
    <source>
        <dbReference type="EMBL" id="SKB08421.1"/>
    </source>
</evidence>
<dbReference type="Proteomes" id="UP000191040">
    <property type="component" value="Chromosome I"/>
</dbReference>
<dbReference type="GO" id="GO:0016813">
    <property type="term" value="F:hydrolase activity, acting on carbon-nitrogen (but not peptide) bonds, in linear amidines"/>
    <property type="evidence" value="ECO:0007669"/>
    <property type="project" value="InterPro"/>
</dbReference>
<comment type="cofactor">
    <cofactor evidence="3">
        <name>Zn(2+)</name>
        <dbReference type="ChEBI" id="CHEBI:29105"/>
    </cofactor>
    <text evidence="3">Binds 2 Zn(2+) ions per subunit.</text>
</comment>
<keyword evidence="3" id="KW-0862">Zinc</keyword>
<comment type="similarity">
    <text evidence="1">Belongs to the peptidase M20 family.</text>
</comment>
<sequence length="389" mass="41756">MTLLDDLDDVGRDPRSGGYRRHVWTDADAELRMWFAQEAARRGLDLVEDANGNQLAWWGSGPGAVLVGSHLDSVPDGGRFDGPLGVTSALEAVDRLRSAGHVPDRPLIVANFAEEEGSRFGIACLGSRLATGALEPDRARALLDRDGTSLADAMRAHGRDPRLLGRQSWIDDVSAFVELHVEQGRALADLDAPVGVGSAIWPHGRWQLDMTGCADHAGTTRMEDRRDPMITFAESVLAAHREAGPSRATFGRVDVAPNGTNAIPSRVRAWLDVRAETQEEVDVLVRAIVDAARRSGTAQGVDVAVDEESRSDAVVFDLPLRERLAELVHAPVLATAAGHDAGILSAHLPTAMLFVRNETGVSHSPDEHADTVDCEAGVEALARVLQDLT</sequence>
<keyword evidence="3" id="KW-0479">Metal-binding</keyword>
<dbReference type="RefSeq" id="WP_078700159.1">
    <property type="nucleotide sequence ID" value="NZ_LT796768.1"/>
</dbReference>
<feature type="binding site" evidence="3">
    <location>
        <position position="70"/>
    </location>
    <ligand>
        <name>Zn(2+)</name>
        <dbReference type="ChEBI" id="CHEBI:29105"/>
        <label>1</label>
    </ligand>
</feature>
<feature type="binding site" evidence="4">
    <location>
        <position position="205"/>
    </location>
    <ligand>
        <name>allantoate</name>
        <dbReference type="ChEBI" id="CHEBI:17536"/>
    </ligand>
</feature>
<feature type="binding site" evidence="4">
    <location>
        <position position="261"/>
    </location>
    <ligand>
        <name>allantoate</name>
        <dbReference type="ChEBI" id="CHEBI:17536"/>
    </ligand>
</feature>
<dbReference type="SUPFAM" id="SSF53187">
    <property type="entry name" value="Zn-dependent exopeptidases"/>
    <property type="match status" value="1"/>
</dbReference>
<dbReference type="STRING" id="1736691.SAMN06295964_2156"/>
<dbReference type="Gene3D" id="3.30.70.360">
    <property type="match status" value="1"/>
</dbReference>
<protein>
    <submittedName>
        <fullName evidence="6">N-carbamoyl-L-amino-acid hydrolase</fullName>
    </submittedName>
</protein>
<dbReference type="Pfam" id="PF07687">
    <property type="entry name" value="M20_dimer"/>
    <property type="match status" value="1"/>
</dbReference>
<proteinExistence type="inferred from homology"/>
<dbReference type="CDD" id="cd03884">
    <property type="entry name" value="M20_bAS"/>
    <property type="match status" value="1"/>
</dbReference>
<feature type="binding site" evidence="3">
    <location>
        <position position="116"/>
    </location>
    <ligand>
        <name>Zn(2+)</name>
        <dbReference type="ChEBI" id="CHEBI:29105"/>
        <label>2</label>
    </ligand>
</feature>
<name>A0A1T4Z4C5_9ACTN</name>
<evidence type="ECO:0000259" key="5">
    <source>
        <dbReference type="Pfam" id="PF07687"/>
    </source>
</evidence>
<dbReference type="NCBIfam" id="TIGR01879">
    <property type="entry name" value="hydantase"/>
    <property type="match status" value="1"/>
</dbReference>
<dbReference type="AlphaFoldDB" id="A0A1T4Z4C5"/>
<dbReference type="InterPro" id="IPR011650">
    <property type="entry name" value="Peptidase_M20_dimer"/>
</dbReference>
<accession>A0A1T4Z4C5</accession>
<feature type="binding site" evidence="4">
    <location>
        <position position="274"/>
    </location>
    <ligand>
        <name>allantoate</name>
        <dbReference type="ChEBI" id="CHEBI:17536"/>
    </ligand>
</feature>
<dbReference type="SUPFAM" id="SSF55031">
    <property type="entry name" value="Bacterial exopeptidase dimerisation domain"/>
    <property type="match status" value="1"/>
</dbReference>
<keyword evidence="2 6" id="KW-0378">Hydrolase</keyword>
<gene>
    <name evidence="6" type="ORF">SAMN06295964_2156</name>
</gene>
<evidence type="ECO:0000313" key="7">
    <source>
        <dbReference type="Proteomes" id="UP000191040"/>
    </source>
</evidence>
<dbReference type="InterPro" id="IPR010158">
    <property type="entry name" value="Amidase_Cbmase"/>
</dbReference>